<proteinExistence type="predicted"/>
<name>A0A8R1ERH8_CAEJA</name>
<evidence type="ECO:0000313" key="2">
    <source>
        <dbReference type="EnsemblMetazoa" id="CJA39466.1"/>
    </source>
</evidence>
<dbReference type="AlphaFoldDB" id="A0A8R1ERH8"/>
<reference evidence="2" key="2">
    <citation type="submission" date="2022-06" db="UniProtKB">
        <authorList>
            <consortium name="EnsemblMetazoa"/>
        </authorList>
    </citation>
    <scope>IDENTIFICATION</scope>
    <source>
        <strain evidence="2">DF5081</strain>
    </source>
</reference>
<evidence type="ECO:0000313" key="3">
    <source>
        <dbReference type="Proteomes" id="UP000005237"/>
    </source>
</evidence>
<evidence type="ECO:0000256" key="1">
    <source>
        <dbReference type="SAM" id="MobiDB-lite"/>
    </source>
</evidence>
<keyword evidence="3" id="KW-1185">Reference proteome</keyword>
<feature type="compositionally biased region" description="Acidic residues" evidence="1">
    <location>
        <begin position="136"/>
        <end position="151"/>
    </location>
</feature>
<sequence length="160" mass="18644">MVSVRRRPLWITRIKSRVSLNTFKKQAPKLVKEQEDVCRVLKGKSQKFVYKVEVEMMEGLEDDSCLEDIWVPDSLVEPIEDLFQEFFEEDQENSFEEPSPNEDEDHSPELTASEEHEYQQLCDAEPFDPYSHSDHEDVEDDVSELPQDENTAENCAETTA</sequence>
<dbReference type="EnsemblMetazoa" id="CJA39466.1">
    <property type="protein sequence ID" value="CJA39466.1"/>
    <property type="gene ID" value="WBGene00215313"/>
</dbReference>
<organism evidence="2 3">
    <name type="scientific">Caenorhabditis japonica</name>
    <dbReference type="NCBI Taxonomy" id="281687"/>
    <lineage>
        <taxon>Eukaryota</taxon>
        <taxon>Metazoa</taxon>
        <taxon>Ecdysozoa</taxon>
        <taxon>Nematoda</taxon>
        <taxon>Chromadorea</taxon>
        <taxon>Rhabditida</taxon>
        <taxon>Rhabditina</taxon>
        <taxon>Rhabditomorpha</taxon>
        <taxon>Rhabditoidea</taxon>
        <taxon>Rhabditidae</taxon>
        <taxon>Peloderinae</taxon>
        <taxon>Caenorhabditis</taxon>
    </lineage>
</organism>
<feature type="compositionally biased region" description="Acidic residues" evidence="1">
    <location>
        <begin position="87"/>
        <end position="106"/>
    </location>
</feature>
<reference evidence="3" key="1">
    <citation type="submission" date="2010-08" db="EMBL/GenBank/DDBJ databases">
        <authorList>
            <consortium name="Caenorhabditis japonica Sequencing Consortium"/>
            <person name="Wilson R.K."/>
        </authorList>
    </citation>
    <scope>NUCLEOTIDE SEQUENCE [LARGE SCALE GENOMIC DNA]</scope>
    <source>
        <strain evidence="3">DF5081</strain>
    </source>
</reference>
<accession>A0A8R1ERH8</accession>
<feature type="region of interest" description="Disordered" evidence="1">
    <location>
        <begin position="87"/>
        <end position="160"/>
    </location>
</feature>
<protein>
    <submittedName>
        <fullName evidence="2">Uncharacterized protein</fullName>
    </submittedName>
</protein>
<dbReference type="Proteomes" id="UP000005237">
    <property type="component" value="Unassembled WGS sequence"/>
</dbReference>